<organism evidence="8 9">
    <name type="scientific">Solitalea koreensis</name>
    <dbReference type="NCBI Taxonomy" id="543615"/>
    <lineage>
        <taxon>Bacteria</taxon>
        <taxon>Pseudomonadati</taxon>
        <taxon>Bacteroidota</taxon>
        <taxon>Sphingobacteriia</taxon>
        <taxon>Sphingobacteriales</taxon>
        <taxon>Sphingobacteriaceae</taxon>
        <taxon>Solitalea</taxon>
    </lineage>
</organism>
<keyword evidence="9" id="KW-1185">Reference proteome</keyword>
<comment type="subcellular location">
    <subcellularLocation>
        <location evidence="1">Cell membrane</location>
        <topology evidence="1">Multi-pass membrane protein</topology>
    </subcellularLocation>
</comment>
<comment type="similarity">
    <text evidence="2">Belongs to the chromate ion transporter (CHR) (TC 2.A.51) family.</text>
</comment>
<dbReference type="Proteomes" id="UP000315971">
    <property type="component" value="Unassembled WGS sequence"/>
</dbReference>
<dbReference type="PANTHER" id="PTHR33567">
    <property type="entry name" value="CHROMATE ION TRANSPORTER (EUROFUNG)"/>
    <property type="match status" value="1"/>
</dbReference>
<feature type="transmembrane region" description="Helical" evidence="7">
    <location>
        <begin position="139"/>
        <end position="155"/>
    </location>
</feature>
<dbReference type="OrthoDB" id="9788907at2"/>
<dbReference type="InterPro" id="IPR014047">
    <property type="entry name" value="Chr_Tranpt_l_chain"/>
</dbReference>
<dbReference type="InterPro" id="IPR003370">
    <property type="entry name" value="Chromate_transpt"/>
</dbReference>
<proteinExistence type="inferred from homology"/>
<evidence type="ECO:0000256" key="1">
    <source>
        <dbReference type="ARBA" id="ARBA00004651"/>
    </source>
</evidence>
<evidence type="ECO:0000313" key="8">
    <source>
        <dbReference type="EMBL" id="SMO48501.1"/>
    </source>
</evidence>
<dbReference type="GO" id="GO:0005886">
    <property type="term" value="C:plasma membrane"/>
    <property type="evidence" value="ECO:0007669"/>
    <property type="project" value="UniProtKB-SubCell"/>
</dbReference>
<dbReference type="Pfam" id="PF02417">
    <property type="entry name" value="Chromate_transp"/>
    <property type="match status" value="2"/>
</dbReference>
<feature type="transmembrane region" description="Helical" evidence="7">
    <location>
        <begin position="336"/>
        <end position="356"/>
    </location>
</feature>
<sequence length="397" mass="43581">MTKRQLIFLKDILKYTLTAFGGPQAHFAMMLRTFVQKRNYLSENELVELYALCQMLPGPASTQTVTAIGYKFGGMKIAIITFLIWLLPAAVMMGFAAIALSYFSSTIEVSPLLKIVEPMAVGFVAYAAYVLAEKVLKSGFAIVISIAALILTLLFHSPYLFPLLIFVGAACSALLNNDKDERKLSERLVVNVNKKKVAYFFGILIFFALLGAFINRTSFFSLPVRLFENFYRNGSLIFGGGQVLIPYMYTEFVQMKHYLTTQEFLSGYALQQIVPGPVFSFSSFLGGMAVKNSGISGKILGSFAAVLGINLPGLILILFIIPYWNVLKKITHVKNSLAGVNAVSVGFVTAAFFLLLKPIGINYLSVAVMVCTFGLLKFTKIPAALIVICGLVIGFFI</sequence>
<dbReference type="PANTHER" id="PTHR33567:SF3">
    <property type="entry name" value="CHROMATE ION TRANSPORTER (EUROFUNG)"/>
    <property type="match status" value="1"/>
</dbReference>
<keyword evidence="6 7" id="KW-0472">Membrane</keyword>
<keyword evidence="5 7" id="KW-1133">Transmembrane helix</keyword>
<reference evidence="8 9" key="1">
    <citation type="submission" date="2017-05" db="EMBL/GenBank/DDBJ databases">
        <authorList>
            <person name="Varghese N."/>
            <person name="Submissions S."/>
        </authorList>
    </citation>
    <scope>NUCLEOTIDE SEQUENCE [LARGE SCALE GENOMIC DNA]</scope>
    <source>
        <strain evidence="8 9">DSM 21342</strain>
    </source>
</reference>
<feature type="transmembrane region" description="Helical" evidence="7">
    <location>
        <begin position="197"/>
        <end position="218"/>
    </location>
</feature>
<protein>
    <submittedName>
        <fullName evidence="8">Chromate transporter</fullName>
    </submittedName>
</protein>
<feature type="transmembrane region" description="Helical" evidence="7">
    <location>
        <begin position="363"/>
        <end position="396"/>
    </location>
</feature>
<keyword evidence="3" id="KW-1003">Cell membrane</keyword>
<evidence type="ECO:0000256" key="5">
    <source>
        <dbReference type="ARBA" id="ARBA00022989"/>
    </source>
</evidence>
<dbReference type="EMBL" id="FXSZ01000002">
    <property type="protein sequence ID" value="SMO48501.1"/>
    <property type="molecule type" value="Genomic_DNA"/>
</dbReference>
<evidence type="ECO:0000256" key="4">
    <source>
        <dbReference type="ARBA" id="ARBA00022692"/>
    </source>
</evidence>
<evidence type="ECO:0000256" key="6">
    <source>
        <dbReference type="ARBA" id="ARBA00023136"/>
    </source>
</evidence>
<feature type="transmembrane region" description="Helical" evidence="7">
    <location>
        <begin position="115"/>
        <end position="132"/>
    </location>
</feature>
<dbReference type="GO" id="GO:0015109">
    <property type="term" value="F:chromate transmembrane transporter activity"/>
    <property type="evidence" value="ECO:0007669"/>
    <property type="project" value="InterPro"/>
</dbReference>
<feature type="transmembrane region" description="Helical" evidence="7">
    <location>
        <begin position="77"/>
        <end position="103"/>
    </location>
</feature>
<dbReference type="NCBIfam" id="TIGR00937">
    <property type="entry name" value="2A51"/>
    <property type="match status" value="1"/>
</dbReference>
<feature type="transmembrane region" description="Helical" evidence="7">
    <location>
        <begin position="161"/>
        <end position="177"/>
    </location>
</feature>
<dbReference type="PIRSF" id="PIRSF004810">
    <property type="entry name" value="ChrA"/>
    <property type="match status" value="1"/>
</dbReference>
<accession>A0A521BP01</accession>
<evidence type="ECO:0000256" key="7">
    <source>
        <dbReference type="SAM" id="Phobius"/>
    </source>
</evidence>
<dbReference type="RefSeq" id="WP_142601950.1">
    <property type="nucleotide sequence ID" value="NZ_FXSZ01000002.1"/>
</dbReference>
<evidence type="ECO:0000313" key="9">
    <source>
        <dbReference type="Proteomes" id="UP000315971"/>
    </source>
</evidence>
<evidence type="ECO:0000256" key="2">
    <source>
        <dbReference type="ARBA" id="ARBA00005262"/>
    </source>
</evidence>
<name>A0A521BP01_9SPHI</name>
<evidence type="ECO:0000256" key="3">
    <source>
        <dbReference type="ARBA" id="ARBA00022475"/>
    </source>
</evidence>
<feature type="transmembrane region" description="Helical" evidence="7">
    <location>
        <begin position="299"/>
        <end position="324"/>
    </location>
</feature>
<gene>
    <name evidence="8" type="ORF">SAMN06265350_102353</name>
</gene>
<dbReference type="AlphaFoldDB" id="A0A521BP01"/>
<keyword evidence="4 7" id="KW-0812">Transmembrane</keyword>
<feature type="transmembrane region" description="Helical" evidence="7">
    <location>
        <begin position="230"/>
        <end position="249"/>
    </location>
</feature>